<dbReference type="PATRIC" id="fig|111780.3.peg.4797"/>
<keyword evidence="1" id="KW-0614">Plasmid</keyword>
<dbReference type="KEGG" id="scs:Sta7437_4641"/>
<accession>K9Y027</accession>
<dbReference type="Proteomes" id="UP000010473">
    <property type="component" value="Plasmid pSTA7437.01"/>
</dbReference>
<protein>
    <submittedName>
        <fullName evidence="1">Uncharacterized protein</fullName>
    </submittedName>
</protein>
<evidence type="ECO:0000313" key="2">
    <source>
        <dbReference type="Proteomes" id="UP000010473"/>
    </source>
</evidence>
<dbReference type="HOGENOM" id="CLU_065985_0_0_3"/>
<evidence type="ECO:0000313" key="1">
    <source>
        <dbReference type="EMBL" id="AFZ38098.1"/>
    </source>
</evidence>
<dbReference type="RefSeq" id="WP_015212004.1">
    <property type="nucleotide sequence ID" value="NC_019765.1"/>
</dbReference>
<proteinExistence type="predicted"/>
<dbReference type="AlphaFoldDB" id="K9Y027"/>
<name>K9Y027_STAC7</name>
<keyword evidence="2" id="KW-1185">Reference proteome</keyword>
<reference evidence="2" key="1">
    <citation type="journal article" date="2013" name="Proc. Natl. Acad. Sci. U.S.A.">
        <title>Improving the coverage of the cyanobacterial phylum using diversity-driven genome sequencing.</title>
        <authorList>
            <person name="Shih P.M."/>
            <person name="Wu D."/>
            <person name="Latifi A."/>
            <person name="Axen S.D."/>
            <person name="Fewer D.P."/>
            <person name="Talla E."/>
            <person name="Calteau A."/>
            <person name="Cai F."/>
            <person name="Tandeau de Marsac N."/>
            <person name="Rippka R."/>
            <person name="Herdman M."/>
            <person name="Sivonen K."/>
            <person name="Coursin T."/>
            <person name="Laurent T."/>
            <person name="Goodwin L."/>
            <person name="Nolan M."/>
            <person name="Davenport K.W."/>
            <person name="Han C.S."/>
            <person name="Rubin E.M."/>
            <person name="Eisen J.A."/>
            <person name="Woyke T."/>
            <person name="Gugger M."/>
            <person name="Kerfeld C.A."/>
        </authorList>
    </citation>
    <scope>NUCLEOTIDE SEQUENCE [LARGE SCALE GENOMIC DNA]</scope>
    <source>
        <strain evidence="2">ATCC 29371 / PCC 7437</strain>
        <plasmid evidence="2">Plasmid pSTA7437.01</plasmid>
    </source>
</reference>
<sequence>MARSTRQWRKKRKSSSKSGELAVIPIAPLTVEEESDRYSLERKVERAFYEAGMALMELRDRKLYRSTHATFEDYCRDRFDYTRRRPYQLIEAALIYDNLSEKCVKFLHILPTKEGQVQPLTQLEWESQPSAWETAVEEAGGKVPTGRIVKDVVRRMKEKNSAPISFRVGEVCQILAKDNPELRGKSGCWCIVSEVYEFSCLVDTWNERYLLRGENLSSLDFSRQQCRQLKEIGFRMNDLHETGQLDEAALWVLKGLAKITRPELTALEEKLLAVLELEYGTNESNENYDQ</sequence>
<dbReference type="EMBL" id="CP003654">
    <property type="protein sequence ID" value="AFZ38098.1"/>
    <property type="molecule type" value="Genomic_DNA"/>
</dbReference>
<organism evidence="1 2">
    <name type="scientific">Stanieria cyanosphaera (strain ATCC 29371 / PCC 7437)</name>
    <dbReference type="NCBI Taxonomy" id="111780"/>
    <lineage>
        <taxon>Bacteria</taxon>
        <taxon>Bacillati</taxon>
        <taxon>Cyanobacteriota</taxon>
        <taxon>Cyanophyceae</taxon>
        <taxon>Pleurocapsales</taxon>
        <taxon>Dermocarpellaceae</taxon>
        <taxon>Stanieria</taxon>
    </lineage>
</organism>
<dbReference type="OrthoDB" id="505288at2"/>
<gene>
    <name evidence="1" type="ordered locus">Sta7437_4641</name>
</gene>
<geneLocation type="plasmid" evidence="1 2">
    <name>pSTA7437.01</name>
</geneLocation>